<evidence type="ECO:0000256" key="1">
    <source>
        <dbReference type="SAM" id="MobiDB-lite"/>
    </source>
</evidence>
<feature type="domain" description="DUF7779" evidence="3">
    <location>
        <begin position="317"/>
        <end position="407"/>
    </location>
</feature>
<dbReference type="Gene3D" id="1.25.40.10">
    <property type="entry name" value="Tetratricopeptide repeat domain"/>
    <property type="match status" value="2"/>
</dbReference>
<feature type="compositionally biased region" description="Basic residues" evidence="1">
    <location>
        <begin position="726"/>
        <end position="736"/>
    </location>
</feature>
<dbReference type="InterPro" id="IPR027417">
    <property type="entry name" value="P-loop_NTPase"/>
</dbReference>
<dbReference type="Pfam" id="PF13374">
    <property type="entry name" value="TPR_10"/>
    <property type="match status" value="4"/>
</dbReference>
<sequence length="736" mass="78603">MAGRGRTRRGGLGAGRDVRISAAGGGLAVGSAGHVTVQAAARQRAELPHQVGVVPSRAASFQARAEAERLRAALAGGGTAVLCQVLTGTGGVGKTQLAADFAHRAWDEGALDVLVWVTAASRSAIVAAYAQAGAELCGADPSDPERAAGAFLAWLRAKRHRWLVVLDDVADPDDLKALWPPGSSHGRTLLTTRRRDAALTGTGRRRIDVGVFSAQEATGYLAATLAAHDRTEPEAELAALADDLGRLPLALSQAAAYLADQGLTVAGYRALLADRTRKLAHAMPAEGSLPDDQRNPVAATWSLSVDLADRSEPRGLARPLLDLASMLDPNGIPEAVLTSPPARKLVGAMGRPWRFVRGRSRMSEAEVHETLRVLHRLSLIEHSPDAPHRAVRVHALIQRTTRDALPRVQRLGTAVTVATALLAAWPEIERDTELAQALRSNATALAANTARTGDLFHLYVHPVLFRLAMSLGESGQLAGALDSFQDLVDTATRRLGPDHRDTFAARGNLIDWQGKAGDPAGAVLAHLALLRDEVRVLGPKHPHTFVTRHNLAHWRGMAGDPATAAEALAGLLEDRLRVLGPDHPDTLTTRANVARWRGEAGDLAGAAEAFTALAKDQLRVLGPDHPETFTTRHNLAVCRGRAGEAREAAEVLAHVVDDRRRVLGPDHPETLTARHNLAHWRGEAGDAAGAVKALGELLEDRLRVLGPDHPDTGDTRDYLAYWRQPPSRRRTSPPPT</sequence>
<dbReference type="Gene3D" id="3.40.50.300">
    <property type="entry name" value="P-loop containing nucleotide triphosphate hydrolases"/>
    <property type="match status" value="1"/>
</dbReference>
<evidence type="ECO:0000259" key="2">
    <source>
        <dbReference type="Pfam" id="PF00931"/>
    </source>
</evidence>
<dbReference type="RefSeq" id="WP_167982303.1">
    <property type="nucleotide sequence ID" value="NZ_JAATEJ010000004.1"/>
</dbReference>
<dbReference type="Pfam" id="PF25000">
    <property type="entry name" value="DUF7779"/>
    <property type="match status" value="1"/>
</dbReference>
<dbReference type="PANTHER" id="PTHR46082">
    <property type="entry name" value="ATP/GTP-BINDING PROTEIN-RELATED"/>
    <property type="match status" value="1"/>
</dbReference>
<dbReference type="SUPFAM" id="SSF48452">
    <property type="entry name" value="TPR-like"/>
    <property type="match status" value="2"/>
</dbReference>
<dbReference type="Proteomes" id="UP000734511">
    <property type="component" value="Unassembled WGS sequence"/>
</dbReference>
<evidence type="ECO:0000313" key="5">
    <source>
        <dbReference type="Proteomes" id="UP000734511"/>
    </source>
</evidence>
<dbReference type="PRINTS" id="PR00364">
    <property type="entry name" value="DISEASERSIST"/>
</dbReference>
<dbReference type="InterPro" id="IPR002182">
    <property type="entry name" value="NB-ARC"/>
</dbReference>
<gene>
    <name evidence="4" type="ORF">HCN08_08645</name>
</gene>
<protein>
    <submittedName>
        <fullName evidence="4">Tetratricopeptide repeat protein</fullName>
    </submittedName>
</protein>
<feature type="region of interest" description="Disordered" evidence="1">
    <location>
        <begin position="705"/>
        <end position="736"/>
    </location>
</feature>
<proteinExistence type="predicted"/>
<dbReference type="EMBL" id="JAATEJ010000004">
    <property type="protein sequence ID" value="NJP43466.1"/>
    <property type="molecule type" value="Genomic_DNA"/>
</dbReference>
<name>A0ABX0ZL55_9ACTN</name>
<feature type="compositionally biased region" description="Basic and acidic residues" evidence="1">
    <location>
        <begin position="705"/>
        <end position="717"/>
    </location>
</feature>
<dbReference type="PANTHER" id="PTHR46082:SF6">
    <property type="entry name" value="AAA+ ATPASE DOMAIN-CONTAINING PROTEIN-RELATED"/>
    <property type="match status" value="1"/>
</dbReference>
<comment type="caution">
    <text evidence="4">The sequence shown here is derived from an EMBL/GenBank/DDBJ whole genome shotgun (WGS) entry which is preliminary data.</text>
</comment>
<organism evidence="4 5">
    <name type="scientific">Actinacidiphila epipremni</name>
    <dbReference type="NCBI Taxonomy" id="2053013"/>
    <lineage>
        <taxon>Bacteria</taxon>
        <taxon>Bacillati</taxon>
        <taxon>Actinomycetota</taxon>
        <taxon>Actinomycetes</taxon>
        <taxon>Kitasatosporales</taxon>
        <taxon>Streptomycetaceae</taxon>
        <taxon>Actinacidiphila</taxon>
    </lineage>
</organism>
<keyword evidence="5" id="KW-1185">Reference proteome</keyword>
<dbReference type="InterPro" id="IPR053137">
    <property type="entry name" value="NLR-like"/>
</dbReference>
<evidence type="ECO:0000259" key="3">
    <source>
        <dbReference type="Pfam" id="PF25000"/>
    </source>
</evidence>
<dbReference type="Pfam" id="PF00931">
    <property type="entry name" value="NB-ARC"/>
    <property type="match status" value="1"/>
</dbReference>
<dbReference type="InterPro" id="IPR056681">
    <property type="entry name" value="DUF7779"/>
</dbReference>
<reference evidence="4 5" key="1">
    <citation type="submission" date="2020-03" db="EMBL/GenBank/DDBJ databases">
        <title>WGS of actinomycetes isolated from Thailand.</title>
        <authorList>
            <person name="Thawai C."/>
        </authorList>
    </citation>
    <scope>NUCLEOTIDE SEQUENCE [LARGE SCALE GENOMIC DNA]</scope>
    <source>
        <strain evidence="4 5">PRB2-1</strain>
    </source>
</reference>
<accession>A0ABX0ZL55</accession>
<dbReference type="InterPro" id="IPR011990">
    <property type="entry name" value="TPR-like_helical_dom_sf"/>
</dbReference>
<feature type="domain" description="NB-ARC" evidence="2">
    <location>
        <begin position="85"/>
        <end position="201"/>
    </location>
</feature>
<evidence type="ECO:0000313" key="4">
    <source>
        <dbReference type="EMBL" id="NJP43466.1"/>
    </source>
</evidence>
<dbReference type="SUPFAM" id="SSF52540">
    <property type="entry name" value="P-loop containing nucleoside triphosphate hydrolases"/>
    <property type="match status" value="1"/>
</dbReference>